<evidence type="ECO:0000259" key="7">
    <source>
        <dbReference type="Pfam" id="PF13462"/>
    </source>
</evidence>
<comment type="caution">
    <text evidence="8">The sequence shown here is derived from an EMBL/GenBank/DDBJ whole genome shotgun (WGS) entry which is preliminary data.</text>
</comment>
<feature type="signal peptide" evidence="6">
    <location>
        <begin position="1"/>
        <end position="20"/>
    </location>
</feature>
<evidence type="ECO:0000256" key="4">
    <source>
        <dbReference type="ARBA" id="ARBA00023157"/>
    </source>
</evidence>
<keyword evidence="4" id="KW-1015">Disulfide bond</keyword>
<accession>A0A918NFK7</accession>
<dbReference type="PANTHER" id="PTHR13887:SF14">
    <property type="entry name" value="DISULFIDE BOND FORMATION PROTEIN D"/>
    <property type="match status" value="1"/>
</dbReference>
<organism evidence="8 9">
    <name type="scientific">Litorimonas cladophorae</name>
    <dbReference type="NCBI Taxonomy" id="1220491"/>
    <lineage>
        <taxon>Bacteria</taxon>
        <taxon>Pseudomonadati</taxon>
        <taxon>Pseudomonadota</taxon>
        <taxon>Alphaproteobacteria</taxon>
        <taxon>Maricaulales</taxon>
        <taxon>Robiginitomaculaceae</taxon>
    </lineage>
</organism>
<evidence type="ECO:0000256" key="2">
    <source>
        <dbReference type="ARBA" id="ARBA00022729"/>
    </source>
</evidence>
<gene>
    <name evidence="8" type="ORF">GCM10011309_13120</name>
</gene>
<proteinExistence type="inferred from homology"/>
<dbReference type="RefSeq" id="WP_189583001.1">
    <property type="nucleotide sequence ID" value="NZ_BMYV01000001.1"/>
</dbReference>
<evidence type="ECO:0000256" key="1">
    <source>
        <dbReference type="ARBA" id="ARBA00005791"/>
    </source>
</evidence>
<dbReference type="Pfam" id="PF13462">
    <property type="entry name" value="Thioredoxin_4"/>
    <property type="match status" value="1"/>
</dbReference>
<name>A0A918NFK7_9PROT</name>
<evidence type="ECO:0000313" key="9">
    <source>
        <dbReference type="Proteomes" id="UP000600865"/>
    </source>
</evidence>
<sequence length="247" mass="26590">MNRFTLIPALLLALASTALSAVPAVAQSDEKSAASLELPKLVTDFATAEASDDHAMGSEDAAITLIVWASVTCPHCGTWFSEDWPAVKSELIDTGKLRVVFREFPTAPAQMAMTGFLLAECAPFTDHMDVIEYQMENQDAIFKDASEGRGREAYNKIANLAGMEDDEAITACLRNPDMLAHIQTNSDRARAAKVKGVPAFFINGEAYKGASDAESLVDLISEMDEKGLSFLPEGIKPANTHAGHSHD</sequence>
<evidence type="ECO:0000313" key="8">
    <source>
        <dbReference type="EMBL" id="GGX64356.1"/>
    </source>
</evidence>
<keyword evidence="3" id="KW-0560">Oxidoreductase</keyword>
<dbReference type="AlphaFoldDB" id="A0A918NFK7"/>
<dbReference type="GO" id="GO:0016491">
    <property type="term" value="F:oxidoreductase activity"/>
    <property type="evidence" value="ECO:0007669"/>
    <property type="project" value="UniProtKB-KW"/>
</dbReference>
<evidence type="ECO:0000256" key="5">
    <source>
        <dbReference type="ARBA" id="ARBA00023284"/>
    </source>
</evidence>
<dbReference type="Gene3D" id="3.40.30.10">
    <property type="entry name" value="Glutaredoxin"/>
    <property type="match status" value="1"/>
</dbReference>
<comment type="similarity">
    <text evidence="1">Belongs to the thioredoxin family. DsbA subfamily.</text>
</comment>
<keyword evidence="9" id="KW-1185">Reference proteome</keyword>
<evidence type="ECO:0000256" key="6">
    <source>
        <dbReference type="SAM" id="SignalP"/>
    </source>
</evidence>
<dbReference type="InterPro" id="IPR036249">
    <property type="entry name" value="Thioredoxin-like_sf"/>
</dbReference>
<dbReference type="SUPFAM" id="SSF52833">
    <property type="entry name" value="Thioredoxin-like"/>
    <property type="match status" value="1"/>
</dbReference>
<protein>
    <recommendedName>
        <fullName evidence="7">Thioredoxin-like fold domain-containing protein</fullName>
    </recommendedName>
</protein>
<dbReference type="PANTHER" id="PTHR13887">
    <property type="entry name" value="GLUTATHIONE S-TRANSFERASE KAPPA"/>
    <property type="match status" value="1"/>
</dbReference>
<feature type="chain" id="PRO_5037149018" description="Thioredoxin-like fold domain-containing protein" evidence="6">
    <location>
        <begin position="21"/>
        <end position="247"/>
    </location>
</feature>
<dbReference type="InterPro" id="IPR012336">
    <property type="entry name" value="Thioredoxin-like_fold"/>
</dbReference>
<dbReference type="EMBL" id="BMYV01000001">
    <property type="protein sequence ID" value="GGX64356.1"/>
    <property type="molecule type" value="Genomic_DNA"/>
</dbReference>
<keyword evidence="5" id="KW-0676">Redox-active center</keyword>
<evidence type="ECO:0000256" key="3">
    <source>
        <dbReference type="ARBA" id="ARBA00023002"/>
    </source>
</evidence>
<feature type="domain" description="Thioredoxin-like fold" evidence="7">
    <location>
        <begin position="51"/>
        <end position="220"/>
    </location>
</feature>
<dbReference type="Proteomes" id="UP000600865">
    <property type="component" value="Unassembled WGS sequence"/>
</dbReference>
<reference evidence="8 9" key="1">
    <citation type="journal article" date="2014" name="Int. J. Syst. Evol. Microbiol.">
        <title>Complete genome sequence of Corynebacterium casei LMG S-19264T (=DSM 44701T), isolated from a smear-ripened cheese.</title>
        <authorList>
            <consortium name="US DOE Joint Genome Institute (JGI-PGF)"/>
            <person name="Walter F."/>
            <person name="Albersmeier A."/>
            <person name="Kalinowski J."/>
            <person name="Ruckert C."/>
        </authorList>
    </citation>
    <scope>NUCLEOTIDE SEQUENCE [LARGE SCALE GENOMIC DNA]</scope>
    <source>
        <strain evidence="8 9">KCTC 23968</strain>
    </source>
</reference>
<keyword evidence="2 6" id="KW-0732">Signal</keyword>